<dbReference type="Pfam" id="PF12894">
    <property type="entry name" value="ANAPC4_WD40"/>
    <property type="match status" value="1"/>
</dbReference>
<accession>A0A9W4T187</accession>
<evidence type="ECO:0000313" key="10">
    <source>
        <dbReference type="Proteomes" id="UP001153678"/>
    </source>
</evidence>
<evidence type="ECO:0000259" key="7">
    <source>
        <dbReference type="Pfam" id="PF12894"/>
    </source>
</evidence>
<dbReference type="OrthoDB" id="2110451at2759"/>
<feature type="non-terminal residue" evidence="9">
    <location>
        <position position="812"/>
    </location>
</feature>
<dbReference type="GO" id="GO:0034399">
    <property type="term" value="C:nuclear periphery"/>
    <property type="evidence" value="ECO:0007669"/>
    <property type="project" value="TreeGrafter"/>
</dbReference>
<sequence length="812" mass="93243">LSQRTRKFCKRKKMIFQHEIDSHMAFRLMNQHGVNEPIKLISMCPTMDLLAVCTETDSVWVARWFNALEKIWTLPAGKHGNDKVEALAWRPDGKVIALGYSSGAIRLYNVDKLEMIHELFPQPIDPQQSFESIKPSAINFLIWVQENENDSEIVKEQQINYISTHPVQGYLPKLSAIPRAKPISNLLGNINESHEDEIENEKSNLIDLLIAASVTPDLSHITLLVLASYTAVVTKTSENERLVEVTLNTGLLYTHKNEIRILSQTYTIIKYLAEYIFEGIKQIKAEHESMKANAKIFIDKFQLVLSESNANSKLSAEFVHFLATGKPSSLLHKYLEMHLTKRGLKDWESKGQKSFEQIREYIHHYIRPGCERLLLQLSTLIGYCKWQQKFKGLGLSESYVHSIIISTGCLVNRLEDVLNIIDEKYTSFMEFQQWLQYGSIDHNQTQETPPLTNISKIASYIKNSLHMDFLDSYFTESGETVKISLPDVKFPNAALMDLYEGCDPLVLSFEPKSSASYIESSFKAAAPAYPYDFFSCQKEDWFPPTFQSFVDMLILRCNKMSTSTAYNVVNSVKAEEFLYIIDNIINYDFMNNKSLEGTQLLLLDTRIVIKEYQTFLYIAFCLSGSVQYSPPSLWVLRSSLISESTPNLEFNPEKSLDKRTSEISVIELSNKEQLNKYLIITDMQLFDDEKMHLIITGLDESENEVNCIVEVNYTELNFDQVIEPRTIQAIENTNRINVVDQVLNQKNLEKFTPLLVQQYRVISQFKPLKLTTNGARGLACILSEDKKKIIILDTNDQEDEDDTENDNEMMEE</sequence>
<evidence type="ECO:0000259" key="8">
    <source>
        <dbReference type="Pfam" id="PF12896"/>
    </source>
</evidence>
<evidence type="ECO:0000256" key="4">
    <source>
        <dbReference type="ARBA" id="ARBA00022786"/>
    </source>
</evidence>
<dbReference type="Pfam" id="PF12896">
    <property type="entry name" value="ANAPC4"/>
    <property type="match status" value="1"/>
</dbReference>
<reference evidence="9" key="1">
    <citation type="submission" date="2022-08" db="EMBL/GenBank/DDBJ databases">
        <authorList>
            <person name="Kallberg Y."/>
            <person name="Tangrot J."/>
            <person name="Rosling A."/>
        </authorList>
    </citation>
    <scope>NUCLEOTIDE SEQUENCE</scope>
    <source>
        <strain evidence="9">Wild A</strain>
    </source>
</reference>
<feature type="compositionally biased region" description="Acidic residues" evidence="6">
    <location>
        <begin position="795"/>
        <end position="812"/>
    </location>
</feature>
<feature type="domain" description="Anaphase-promoting complex subunit 4-like WD40" evidence="7">
    <location>
        <begin position="42"/>
        <end position="119"/>
    </location>
</feature>
<evidence type="ECO:0000313" key="9">
    <source>
        <dbReference type="EMBL" id="CAI2186750.1"/>
    </source>
</evidence>
<evidence type="ECO:0000256" key="5">
    <source>
        <dbReference type="ARBA" id="ARBA00023306"/>
    </source>
</evidence>
<evidence type="ECO:0000256" key="1">
    <source>
        <dbReference type="ARBA" id="ARBA00016067"/>
    </source>
</evidence>
<dbReference type="GO" id="GO:0031145">
    <property type="term" value="P:anaphase-promoting complex-dependent catabolic process"/>
    <property type="evidence" value="ECO:0007669"/>
    <property type="project" value="InterPro"/>
</dbReference>
<comment type="caution">
    <text evidence="9">The sequence shown here is derived from an EMBL/GenBank/DDBJ whole genome shotgun (WGS) entry which is preliminary data.</text>
</comment>
<name>A0A9W4T187_9GLOM</name>
<evidence type="ECO:0000256" key="6">
    <source>
        <dbReference type="SAM" id="MobiDB-lite"/>
    </source>
</evidence>
<dbReference type="GO" id="GO:0005680">
    <property type="term" value="C:anaphase-promoting complex"/>
    <property type="evidence" value="ECO:0007669"/>
    <property type="project" value="InterPro"/>
</dbReference>
<organism evidence="9 10">
    <name type="scientific">Funneliformis geosporum</name>
    <dbReference type="NCBI Taxonomy" id="1117311"/>
    <lineage>
        <taxon>Eukaryota</taxon>
        <taxon>Fungi</taxon>
        <taxon>Fungi incertae sedis</taxon>
        <taxon>Mucoromycota</taxon>
        <taxon>Glomeromycotina</taxon>
        <taxon>Glomeromycetes</taxon>
        <taxon>Glomerales</taxon>
        <taxon>Glomeraceae</taxon>
        <taxon>Funneliformis</taxon>
    </lineage>
</organism>
<keyword evidence="5" id="KW-0131">Cell cycle</keyword>
<dbReference type="EMBL" id="CAMKVN010004292">
    <property type="protein sequence ID" value="CAI2186750.1"/>
    <property type="molecule type" value="Genomic_DNA"/>
</dbReference>
<protein>
    <recommendedName>
        <fullName evidence="1">Anaphase-promoting complex subunit 4</fullName>
    </recommendedName>
</protein>
<keyword evidence="3" id="KW-0498">Mitosis</keyword>
<dbReference type="GO" id="GO:0051301">
    <property type="term" value="P:cell division"/>
    <property type="evidence" value="ECO:0007669"/>
    <property type="project" value="UniProtKB-KW"/>
</dbReference>
<dbReference type="Proteomes" id="UP001153678">
    <property type="component" value="Unassembled WGS sequence"/>
</dbReference>
<proteinExistence type="predicted"/>
<dbReference type="InterPro" id="IPR024789">
    <property type="entry name" value="APC4"/>
</dbReference>
<dbReference type="InterPro" id="IPR015943">
    <property type="entry name" value="WD40/YVTN_repeat-like_dom_sf"/>
</dbReference>
<keyword evidence="2" id="KW-0132">Cell division</keyword>
<dbReference type="GO" id="GO:0070979">
    <property type="term" value="P:protein K11-linked ubiquitination"/>
    <property type="evidence" value="ECO:0007669"/>
    <property type="project" value="TreeGrafter"/>
</dbReference>
<dbReference type="PANTHER" id="PTHR13260:SF0">
    <property type="entry name" value="ANAPHASE-PROMOTING COMPLEX SUBUNIT 4"/>
    <property type="match status" value="1"/>
</dbReference>
<dbReference type="Gene3D" id="2.130.10.10">
    <property type="entry name" value="YVTN repeat-like/Quinoprotein amine dehydrogenase"/>
    <property type="match status" value="1"/>
</dbReference>
<dbReference type="SUPFAM" id="SSF117289">
    <property type="entry name" value="Nucleoporin domain"/>
    <property type="match status" value="1"/>
</dbReference>
<keyword evidence="10" id="KW-1185">Reference proteome</keyword>
<dbReference type="AlphaFoldDB" id="A0A9W4T187"/>
<feature type="region of interest" description="Disordered" evidence="6">
    <location>
        <begin position="793"/>
        <end position="812"/>
    </location>
</feature>
<evidence type="ECO:0000256" key="2">
    <source>
        <dbReference type="ARBA" id="ARBA00022618"/>
    </source>
</evidence>
<gene>
    <name evidence="9" type="ORF">FWILDA_LOCUS12733</name>
</gene>
<dbReference type="InterPro" id="IPR024790">
    <property type="entry name" value="APC4_long_dom"/>
</dbReference>
<evidence type="ECO:0000256" key="3">
    <source>
        <dbReference type="ARBA" id="ARBA00022776"/>
    </source>
</evidence>
<feature type="domain" description="Anaphase-promoting complex subunit 4 long" evidence="8">
    <location>
        <begin position="245"/>
        <end position="442"/>
    </location>
</feature>
<dbReference type="PANTHER" id="PTHR13260">
    <property type="entry name" value="ANAPHASE PROMOTING COMPLEX SUBUNIT 4 APC4"/>
    <property type="match status" value="1"/>
</dbReference>
<keyword evidence="4" id="KW-0833">Ubl conjugation pathway</keyword>
<dbReference type="InterPro" id="IPR024977">
    <property type="entry name" value="Apc4-like_WD40_dom"/>
</dbReference>